<gene>
    <name evidence="1" type="ORF">KL86PLE_130066</name>
</gene>
<organism evidence="1">
    <name type="scientific">uncultured Pleomorphomonas sp</name>
    <dbReference type="NCBI Taxonomy" id="442121"/>
    <lineage>
        <taxon>Bacteria</taxon>
        <taxon>Pseudomonadati</taxon>
        <taxon>Pseudomonadota</taxon>
        <taxon>Alphaproteobacteria</taxon>
        <taxon>Hyphomicrobiales</taxon>
        <taxon>Pleomorphomonadaceae</taxon>
        <taxon>Pleomorphomonas</taxon>
        <taxon>environmental samples</taxon>
    </lineage>
</organism>
<accession>A0A212L910</accession>
<dbReference type="AlphaFoldDB" id="A0A212L910"/>
<name>A0A212L910_9HYPH</name>
<protein>
    <submittedName>
        <fullName evidence="1">Uncharacterized protein</fullName>
    </submittedName>
</protein>
<proteinExistence type="predicted"/>
<sequence length="32" mass="3637">MLPIDERSGYLPRPLFPEESRPIMIAAVARNP</sequence>
<reference evidence="1" key="1">
    <citation type="submission" date="2016-08" db="EMBL/GenBank/DDBJ databases">
        <authorList>
            <person name="Seilhamer J.J."/>
        </authorList>
    </citation>
    <scope>NUCLEOTIDE SEQUENCE</scope>
    <source>
        <strain evidence="1">86</strain>
    </source>
</reference>
<evidence type="ECO:0000313" key="1">
    <source>
        <dbReference type="EMBL" id="SCM74051.1"/>
    </source>
</evidence>
<dbReference type="EMBL" id="FMJD01000005">
    <property type="protein sequence ID" value="SCM74051.1"/>
    <property type="molecule type" value="Genomic_DNA"/>
</dbReference>